<comment type="caution">
    <text evidence="1">The sequence shown here is derived from an EMBL/GenBank/DDBJ whole genome shotgun (WGS) entry which is preliminary data.</text>
</comment>
<sequence length="72" mass="8882">MCFQPGWRITREETRHPLCYFNMIKEWKKHNINIVEDLSDIIEDLKNIDNSDYNDYNDYNNFSDTDDYRELL</sequence>
<protein>
    <submittedName>
        <fullName evidence="1">21138_t:CDS:1</fullName>
    </submittedName>
</protein>
<dbReference type="Proteomes" id="UP000789901">
    <property type="component" value="Unassembled WGS sequence"/>
</dbReference>
<evidence type="ECO:0000313" key="1">
    <source>
        <dbReference type="EMBL" id="CAG8765494.1"/>
    </source>
</evidence>
<dbReference type="EMBL" id="CAJVQB010013941">
    <property type="protein sequence ID" value="CAG8765494.1"/>
    <property type="molecule type" value="Genomic_DNA"/>
</dbReference>
<gene>
    <name evidence="1" type="ORF">GMARGA_LOCUS17972</name>
</gene>
<accession>A0ABN7VGI3</accession>
<name>A0ABN7VGI3_GIGMA</name>
<evidence type="ECO:0000313" key="2">
    <source>
        <dbReference type="Proteomes" id="UP000789901"/>
    </source>
</evidence>
<proteinExistence type="predicted"/>
<organism evidence="1 2">
    <name type="scientific">Gigaspora margarita</name>
    <dbReference type="NCBI Taxonomy" id="4874"/>
    <lineage>
        <taxon>Eukaryota</taxon>
        <taxon>Fungi</taxon>
        <taxon>Fungi incertae sedis</taxon>
        <taxon>Mucoromycota</taxon>
        <taxon>Glomeromycotina</taxon>
        <taxon>Glomeromycetes</taxon>
        <taxon>Diversisporales</taxon>
        <taxon>Gigasporaceae</taxon>
        <taxon>Gigaspora</taxon>
    </lineage>
</organism>
<reference evidence="1 2" key="1">
    <citation type="submission" date="2021-06" db="EMBL/GenBank/DDBJ databases">
        <authorList>
            <person name="Kallberg Y."/>
            <person name="Tangrot J."/>
            <person name="Rosling A."/>
        </authorList>
    </citation>
    <scope>NUCLEOTIDE SEQUENCE [LARGE SCALE GENOMIC DNA]</scope>
    <source>
        <strain evidence="1 2">120-4 pot B 10/14</strain>
    </source>
</reference>
<keyword evidence="2" id="KW-1185">Reference proteome</keyword>